<dbReference type="VEuPathDB" id="FungiDB:BO83DRAFT_384262"/>
<protein>
    <submittedName>
        <fullName evidence="1">Uncharacterized protein</fullName>
    </submittedName>
</protein>
<name>A0A317WGE1_ASPEC</name>
<comment type="caution">
    <text evidence="1">The sequence shown here is derived from an EMBL/GenBank/DDBJ whole genome shotgun (WGS) entry which is preliminary data.</text>
</comment>
<evidence type="ECO:0000313" key="1">
    <source>
        <dbReference type="EMBL" id="PWY85536.1"/>
    </source>
</evidence>
<dbReference type="EMBL" id="MSFU01000001">
    <property type="protein sequence ID" value="PWY85536.1"/>
    <property type="molecule type" value="Genomic_DNA"/>
</dbReference>
<proteinExistence type="predicted"/>
<sequence length="178" mass="19787">MAGIRDSMFDISFGGVRSVITASLESSPLNPFYCQKRLDLGEKLFALCHSCKDTKGEHLSAMMRECRKIPIGKINTFIYARVSDIDVTLCVELIGAQQIFNNSPTRSEENWMALIFRSLSIHTAGEAPFVIPRGGNSNGGPDMLILYRYADANERNGYMMQEESLIQSQLDVSPLIGN</sequence>
<evidence type="ECO:0000313" key="2">
    <source>
        <dbReference type="Proteomes" id="UP000246171"/>
    </source>
</evidence>
<organism evidence="1 2">
    <name type="scientific">Aspergillus eucalypticola (strain CBS 122712 / IBT 29274)</name>
    <dbReference type="NCBI Taxonomy" id="1448314"/>
    <lineage>
        <taxon>Eukaryota</taxon>
        <taxon>Fungi</taxon>
        <taxon>Dikarya</taxon>
        <taxon>Ascomycota</taxon>
        <taxon>Pezizomycotina</taxon>
        <taxon>Eurotiomycetes</taxon>
        <taxon>Eurotiomycetidae</taxon>
        <taxon>Eurotiales</taxon>
        <taxon>Aspergillaceae</taxon>
        <taxon>Aspergillus</taxon>
        <taxon>Aspergillus subgen. Circumdati</taxon>
    </lineage>
</organism>
<dbReference type="RefSeq" id="XP_025393456.1">
    <property type="nucleotide sequence ID" value="XM_025532580.1"/>
</dbReference>
<dbReference type="AlphaFoldDB" id="A0A317WGE1"/>
<keyword evidence="2" id="KW-1185">Reference proteome</keyword>
<accession>A0A317WGE1</accession>
<dbReference type="Proteomes" id="UP000246171">
    <property type="component" value="Unassembled WGS sequence"/>
</dbReference>
<gene>
    <name evidence="1" type="ORF">BO83DRAFT_384262</name>
</gene>
<dbReference type="GeneID" id="37054542"/>
<reference evidence="1" key="1">
    <citation type="submission" date="2016-12" db="EMBL/GenBank/DDBJ databases">
        <title>The genomes of Aspergillus section Nigri reveals drivers in fungal speciation.</title>
        <authorList>
            <consortium name="DOE Joint Genome Institute"/>
            <person name="Vesth T.C."/>
            <person name="Nybo J."/>
            <person name="Theobald S."/>
            <person name="Brandl J."/>
            <person name="Frisvad J.C."/>
            <person name="Nielsen K.F."/>
            <person name="Lyhne E.K."/>
            <person name="Kogle M.E."/>
            <person name="Kuo A."/>
            <person name="Riley R."/>
            <person name="Clum A."/>
            <person name="Nolan M."/>
            <person name="Lipzen A."/>
            <person name="Salamov A."/>
            <person name="Henrissat B."/>
            <person name="Wiebenga A."/>
            <person name="De vries R.P."/>
            <person name="Grigoriev I.V."/>
            <person name="Mortensen U.H."/>
            <person name="Andersen M.R."/>
            <person name="Baker S.E."/>
        </authorList>
    </citation>
    <scope>NUCLEOTIDE SEQUENCE</scope>
    <source>
        <strain evidence="1">CBS 122712</strain>
    </source>
</reference>